<feature type="transmembrane region" description="Helical" evidence="6">
    <location>
        <begin position="9"/>
        <end position="26"/>
    </location>
</feature>
<dbReference type="Pfam" id="PF02653">
    <property type="entry name" value="BPD_transp_2"/>
    <property type="match status" value="1"/>
</dbReference>
<dbReference type="Proteomes" id="UP000244446">
    <property type="component" value="Unassembled WGS sequence"/>
</dbReference>
<feature type="transmembrane region" description="Helical" evidence="6">
    <location>
        <begin position="85"/>
        <end position="105"/>
    </location>
</feature>
<name>A0A2T7G977_9RHOB</name>
<keyword evidence="4 6" id="KW-1133">Transmembrane helix</keyword>
<evidence type="ECO:0000313" key="8">
    <source>
        <dbReference type="Proteomes" id="UP000244446"/>
    </source>
</evidence>
<evidence type="ECO:0000256" key="2">
    <source>
        <dbReference type="ARBA" id="ARBA00022475"/>
    </source>
</evidence>
<dbReference type="GO" id="GO:0005886">
    <property type="term" value="C:plasma membrane"/>
    <property type="evidence" value="ECO:0007669"/>
    <property type="project" value="UniProtKB-SubCell"/>
</dbReference>
<evidence type="ECO:0000256" key="6">
    <source>
        <dbReference type="SAM" id="Phobius"/>
    </source>
</evidence>
<dbReference type="OrthoDB" id="9804361at2"/>
<keyword evidence="5 6" id="KW-0472">Membrane</keyword>
<dbReference type="AlphaFoldDB" id="A0A2T7G977"/>
<feature type="transmembrane region" description="Helical" evidence="6">
    <location>
        <begin position="162"/>
        <end position="187"/>
    </location>
</feature>
<accession>A0A2T7G977</accession>
<evidence type="ECO:0000313" key="7">
    <source>
        <dbReference type="EMBL" id="PVA10965.1"/>
    </source>
</evidence>
<comment type="subcellular location">
    <subcellularLocation>
        <location evidence="1">Cell membrane</location>
        <topology evidence="1">Multi-pass membrane protein</topology>
    </subcellularLocation>
</comment>
<feature type="transmembrane region" description="Helical" evidence="6">
    <location>
        <begin position="208"/>
        <end position="234"/>
    </location>
</feature>
<dbReference type="EMBL" id="QCYH01000002">
    <property type="protein sequence ID" value="PVA10965.1"/>
    <property type="molecule type" value="Genomic_DNA"/>
</dbReference>
<organism evidence="7 8">
    <name type="scientific">Pelagivirga sediminicola</name>
    <dbReference type="NCBI Taxonomy" id="2170575"/>
    <lineage>
        <taxon>Bacteria</taxon>
        <taxon>Pseudomonadati</taxon>
        <taxon>Pseudomonadota</taxon>
        <taxon>Alphaproteobacteria</taxon>
        <taxon>Rhodobacterales</taxon>
        <taxon>Paracoccaceae</taxon>
        <taxon>Pelagivirga</taxon>
    </lineage>
</organism>
<evidence type="ECO:0000256" key="3">
    <source>
        <dbReference type="ARBA" id="ARBA00022692"/>
    </source>
</evidence>
<sequence length="313" mass="33396">MMTIDFRRDPINILLLAALLIAGFFLPSWLRFLLQMAVAGGLVALGVMIQMRAGLVSFGQGLYYCIGAYAVGMLAVKMNVTELGILIPAAIIVTAVVGGILGLLLSRYRDIFFAMLSLALSMILYGLLVKAAWLGSTDGFNIPAVSYLGHVPAQAVREDWSYILTVVLVLISCFAVARYLASGAGALCDAVAQNELRLEYLGTSARKVVFIVYLVAATISGLGGALAAIAMGHIGPEMTNWTTSGGFVFVALLAGRGSVIAPVLGFFLLELVRTYALDYAPNAWQMILGAVMLAVILLLPEGLWSLVRRRSAK</sequence>
<dbReference type="InterPro" id="IPR043428">
    <property type="entry name" value="LivM-like"/>
</dbReference>
<dbReference type="InterPro" id="IPR001851">
    <property type="entry name" value="ABC_transp_permease"/>
</dbReference>
<dbReference type="RefSeq" id="WP_108690939.1">
    <property type="nucleotide sequence ID" value="NZ_QCYH01000002.1"/>
</dbReference>
<evidence type="ECO:0000256" key="1">
    <source>
        <dbReference type="ARBA" id="ARBA00004651"/>
    </source>
</evidence>
<dbReference type="PANTHER" id="PTHR30482">
    <property type="entry name" value="HIGH-AFFINITY BRANCHED-CHAIN AMINO ACID TRANSPORT SYSTEM PERMEASE"/>
    <property type="match status" value="1"/>
</dbReference>
<comment type="caution">
    <text evidence="7">The sequence shown here is derived from an EMBL/GenBank/DDBJ whole genome shotgun (WGS) entry which is preliminary data.</text>
</comment>
<dbReference type="PANTHER" id="PTHR30482:SF17">
    <property type="entry name" value="ABC TRANSPORTER ATP-BINDING PROTEIN"/>
    <property type="match status" value="1"/>
</dbReference>
<reference evidence="7 8" key="1">
    <citation type="submission" date="2018-04" db="EMBL/GenBank/DDBJ databases">
        <title>Pelagivirga bohaiensis gen. nov., sp. nov., a bacterium isolated from the Bohai Sea.</title>
        <authorList>
            <person name="Ji X."/>
        </authorList>
    </citation>
    <scope>NUCLEOTIDE SEQUENCE [LARGE SCALE GENOMIC DNA]</scope>
    <source>
        <strain evidence="7 8">BH-SD19</strain>
    </source>
</reference>
<feature type="transmembrane region" description="Helical" evidence="6">
    <location>
        <begin position="112"/>
        <end position="133"/>
    </location>
</feature>
<dbReference type="CDD" id="cd06581">
    <property type="entry name" value="TM_PBP1_LivM_like"/>
    <property type="match status" value="1"/>
</dbReference>
<keyword evidence="2" id="KW-1003">Cell membrane</keyword>
<dbReference type="GO" id="GO:0015658">
    <property type="term" value="F:branched-chain amino acid transmembrane transporter activity"/>
    <property type="evidence" value="ECO:0007669"/>
    <property type="project" value="InterPro"/>
</dbReference>
<keyword evidence="3 6" id="KW-0812">Transmembrane</keyword>
<evidence type="ECO:0000256" key="4">
    <source>
        <dbReference type="ARBA" id="ARBA00022989"/>
    </source>
</evidence>
<feature type="transmembrane region" description="Helical" evidence="6">
    <location>
        <begin position="61"/>
        <end position="79"/>
    </location>
</feature>
<feature type="transmembrane region" description="Helical" evidence="6">
    <location>
        <begin position="246"/>
        <end position="272"/>
    </location>
</feature>
<proteinExistence type="predicted"/>
<protein>
    <submittedName>
        <fullName evidence="7">Branched-chain amino acid ABC transporter permease</fullName>
    </submittedName>
</protein>
<feature type="transmembrane region" description="Helical" evidence="6">
    <location>
        <begin position="284"/>
        <end position="307"/>
    </location>
</feature>
<keyword evidence="8" id="KW-1185">Reference proteome</keyword>
<evidence type="ECO:0000256" key="5">
    <source>
        <dbReference type="ARBA" id="ARBA00023136"/>
    </source>
</evidence>
<gene>
    <name evidence="7" type="ORF">DC366_04040</name>
</gene>